<evidence type="ECO:0000313" key="18">
    <source>
        <dbReference type="Proteomes" id="UP001630127"/>
    </source>
</evidence>
<organism evidence="17 18">
    <name type="scientific">Cinchona calisaya</name>
    <dbReference type="NCBI Taxonomy" id="153742"/>
    <lineage>
        <taxon>Eukaryota</taxon>
        <taxon>Viridiplantae</taxon>
        <taxon>Streptophyta</taxon>
        <taxon>Embryophyta</taxon>
        <taxon>Tracheophyta</taxon>
        <taxon>Spermatophyta</taxon>
        <taxon>Magnoliopsida</taxon>
        <taxon>eudicotyledons</taxon>
        <taxon>Gunneridae</taxon>
        <taxon>Pentapetalae</taxon>
        <taxon>asterids</taxon>
        <taxon>lamiids</taxon>
        <taxon>Gentianales</taxon>
        <taxon>Rubiaceae</taxon>
        <taxon>Cinchonoideae</taxon>
        <taxon>Cinchoneae</taxon>
        <taxon>Cinchona</taxon>
    </lineage>
</organism>
<evidence type="ECO:0000256" key="10">
    <source>
        <dbReference type="ARBA" id="ARBA00023136"/>
    </source>
</evidence>
<dbReference type="GO" id="GO:0016020">
    <property type="term" value="C:membrane"/>
    <property type="evidence" value="ECO:0007669"/>
    <property type="project" value="UniProtKB-SubCell"/>
</dbReference>
<keyword evidence="6 15" id="KW-0547">Nucleotide-binding</keyword>
<dbReference type="CDD" id="cd14066">
    <property type="entry name" value="STKc_IRAK"/>
    <property type="match status" value="1"/>
</dbReference>
<evidence type="ECO:0000256" key="14">
    <source>
        <dbReference type="ARBA" id="ARBA00047951"/>
    </source>
</evidence>
<keyword evidence="11" id="KW-1015">Disulfide bond</keyword>
<dbReference type="FunFam" id="3.30.200.20:FF:000043">
    <property type="entry name" value="Wall-associated receptor kinase 2"/>
    <property type="match status" value="1"/>
</dbReference>
<dbReference type="PANTHER" id="PTHR27005:SF511">
    <property type="entry name" value="WALL-ASSOCIATED RECEPTOR KINASE 1-RELATED"/>
    <property type="match status" value="1"/>
</dbReference>
<dbReference type="PANTHER" id="PTHR27005">
    <property type="entry name" value="WALL-ASSOCIATED RECEPTOR KINASE-LIKE 21"/>
    <property type="match status" value="1"/>
</dbReference>
<dbReference type="EMBL" id="JBJUIK010000015">
    <property type="protein sequence ID" value="KAL3502117.1"/>
    <property type="molecule type" value="Genomic_DNA"/>
</dbReference>
<evidence type="ECO:0000259" key="16">
    <source>
        <dbReference type="PROSITE" id="PS50011"/>
    </source>
</evidence>
<dbReference type="Pfam" id="PF00069">
    <property type="entry name" value="Pkinase"/>
    <property type="match status" value="1"/>
</dbReference>
<dbReference type="SMART" id="SM00179">
    <property type="entry name" value="EGF_CA"/>
    <property type="match status" value="1"/>
</dbReference>
<name>A0ABD2Y6R5_9GENT</name>
<keyword evidence="7" id="KW-0418">Kinase</keyword>
<evidence type="ECO:0000256" key="13">
    <source>
        <dbReference type="ARBA" id="ARBA00047558"/>
    </source>
</evidence>
<sequence>MLKLQVAAIDQPKPNCPKTCGNLNITFPFGTSSDCYLDENFLITCKGTHYNRPQPFLRTGNMEVLNLTLGDGQIKVSSSVAKRCYDATGKPIIYKKPWIELKAYTISPTGNNFTVVGCDTTAYIRGFNDDYTVGCISLCNELESIKKGSCSGIGCCQTSIPDGIKNLTIDLRTSLNYTKVNKFNSCGYAFVSEVGYLNDFSPDDLKDLRNRTRVPMVLDYAIGNLSCTEDLKIEPGYACRSENADCANSTTGQGYFCKCLNGYEGNPYLNGEDGCKEINECDALKPCKGKCKDLVADYYCYCPEGQRKLLKLREKFFLKNGGSLLLEKLSAQKGCTTRATIFTEEDLKKATNNFSEATIIGKGGFGTVHKGVLSDNRIVAIKKSKVTESSQTEQFINEVIVLSQINHRHVVNLLGCCLETEVPLLVYEFIPNGTLHTHIHDEYLSPIFTWDMRLKVATEAADALAYLHSAASVPVIHRDVKSANILLDKYCNEKVADFGASRFIPIDETEVTTLVQGTFGYLDPEYFHSSQLTDKSDVYSFGVVLAELLTGQEAVSFNKSEKERNLAMYFVSSVNDDKLLEILDHRVVVGEGNAEQVAEVGLLAKRCLNVKGDERPTMKEVARELERLKVVQQHPWTKNDLKYPEEIEYLLNHNVSSAAYDSMNDQIIVHLNDTR</sequence>
<evidence type="ECO:0000256" key="12">
    <source>
        <dbReference type="ARBA" id="ARBA00023180"/>
    </source>
</evidence>
<dbReference type="AlphaFoldDB" id="A0ABD2Y6R5"/>
<dbReference type="SMART" id="SM00220">
    <property type="entry name" value="S_TKc"/>
    <property type="match status" value="1"/>
</dbReference>
<dbReference type="Gene3D" id="1.10.510.10">
    <property type="entry name" value="Transferase(Phosphotransferase) domain 1"/>
    <property type="match status" value="1"/>
</dbReference>
<dbReference type="InterPro" id="IPR008271">
    <property type="entry name" value="Ser/Thr_kinase_AS"/>
</dbReference>
<keyword evidence="8 15" id="KW-0067">ATP-binding</keyword>
<dbReference type="InterPro" id="IPR017441">
    <property type="entry name" value="Protein_kinase_ATP_BS"/>
</dbReference>
<dbReference type="Proteomes" id="UP001630127">
    <property type="component" value="Unassembled WGS sequence"/>
</dbReference>
<feature type="binding site" evidence="15">
    <location>
        <position position="383"/>
    </location>
    <ligand>
        <name>ATP</name>
        <dbReference type="ChEBI" id="CHEBI:30616"/>
    </ligand>
</feature>
<dbReference type="PROSITE" id="PS00108">
    <property type="entry name" value="PROTEIN_KINASE_ST"/>
    <property type="match status" value="1"/>
</dbReference>
<evidence type="ECO:0000256" key="8">
    <source>
        <dbReference type="ARBA" id="ARBA00022840"/>
    </source>
</evidence>
<keyword evidence="18" id="KW-1185">Reference proteome</keyword>
<dbReference type="FunFam" id="1.10.510.10:FF:000084">
    <property type="entry name" value="Wall-associated receptor kinase 2"/>
    <property type="match status" value="1"/>
</dbReference>
<evidence type="ECO:0000256" key="15">
    <source>
        <dbReference type="PROSITE-ProRule" id="PRU10141"/>
    </source>
</evidence>
<dbReference type="InterPro" id="IPR011009">
    <property type="entry name" value="Kinase-like_dom_sf"/>
</dbReference>
<accession>A0ABD2Y6R5</accession>
<keyword evidence="9" id="KW-1133">Transmembrane helix</keyword>
<dbReference type="CDD" id="cd00054">
    <property type="entry name" value="EGF_CA"/>
    <property type="match status" value="1"/>
</dbReference>
<evidence type="ECO:0000256" key="3">
    <source>
        <dbReference type="ARBA" id="ARBA00022679"/>
    </source>
</evidence>
<proteinExistence type="predicted"/>
<keyword evidence="10" id="KW-0472">Membrane</keyword>
<keyword evidence="2" id="KW-0723">Serine/threonine-protein kinase</keyword>
<dbReference type="InterPro" id="IPR000719">
    <property type="entry name" value="Prot_kinase_dom"/>
</dbReference>
<comment type="catalytic activity">
    <reaction evidence="13">
        <text>L-seryl-[protein] + ATP = O-phospho-L-seryl-[protein] + ADP + H(+)</text>
        <dbReference type="Rhea" id="RHEA:17989"/>
        <dbReference type="Rhea" id="RHEA-COMP:9863"/>
        <dbReference type="Rhea" id="RHEA-COMP:11604"/>
        <dbReference type="ChEBI" id="CHEBI:15378"/>
        <dbReference type="ChEBI" id="CHEBI:29999"/>
        <dbReference type="ChEBI" id="CHEBI:30616"/>
        <dbReference type="ChEBI" id="CHEBI:83421"/>
        <dbReference type="ChEBI" id="CHEBI:456216"/>
    </reaction>
</comment>
<dbReference type="Gene3D" id="2.10.25.10">
    <property type="entry name" value="Laminin"/>
    <property type="match status" value="1"/>
</dbReference>
<evidence type="ECO:0000256" key="2">
    <source>
        <dbReference type="ARBA" id="ARBA00022527"/>
    </source>
</evidence>
<dbReference type="InterPro" id="IPR045274">
    <property type="entry name" value="WAK-like"/>
</dbReference>
<dbReference type="InterPro" id="IPR018097">
    <property type="entry name" value="EGF_Ca-bd_CS"/>
</dbReference>
<evidence type="ECO:0000256" key="11">
    <source>
        <dbReference type="ARBA" id="ARBA00023157"/>
    </source>
</evidence>
<keyword evidence="12" id="KW-0325">Glycoprotein</keyword>
<dbReference type="GO" id="GO:0004674">
    <property type="term" value="F:protein serine/threonine kinase activity"/>
    <property type="evidence" value="ECO:0007669"/>
    <property type="project" value="UniProtKB-KW"/>
</dbReference>
<dbReference type="PROSITE" id="PS00107">
    <property type="entry name" value="PROTEIN_KINASE_ATP"/>
    <property type="match status" value="1"/>
</dbReference>
<evidence type="ECO:0000256" key="6">
    <source>
        <dbReference type="ARBA" id="ARBA00022741"/>
    </source>
</evidence>
<keyword evidence="3" id="KW-0808">Transferase</keyword>
<evidence type="ECO:0000256" key="9">
    <source>
        <dbReference type="ARBA" id="ARBA00022989"/>
    </source>
</evidence>
<keyword evidence="4" id="KW-0812">Transmembrane</keyword>
<evidence type="ECO:0000256" key="5">
    <source>
        <dbReference type="ARBA" id="ARBA00022729"/>
    </source>
</evidence>
<dbReference type="GO" id="GO:0005524">
    <property type="term" value="F:ATP binding"/>
    <property type="evidence" value="ECO:0007669"/>
    <property type="project" value="UniProtKB-UniRule"/>
</dbReference>
<dbReference type="Gene3D" id="3.30.200.20">
    <property type="entry name" value="Phosphorylase Kinase, domain 1"/>
    <property type="match status" value="1"/>
</dbReference>
<evidence type="ECO:0000256" key="1">
    <source>
        <dbReference type="ARBA" id="ARBA00004479"/>
    </source>
</evidence>
<dbReference type="Pfam" id="PF13947">
    <property type="entry name" value="GUB_WAK_bind"/>
    <property type="match status" value="1"/>
</dbReference>
<evidence type="ECO:0000256" key="4">
    <source>
        <dbReference type="ARBA" id="ARBA00022692"/>
    </source>
</evidence>
<protein>
    <recommendedName>
        <fullName evidence="16">Protein kinase domain-containing protein</fullName>
    </recommendedName>
</protein>
<reference evidence="17 18" key="1">
    <citation type="submission" date="2024-11" db="EMBL/GenBank/DDBJ databases">
        <title>A near-complete genome assembly of Cinchona calisaya.</title>
        <authorList>
            <person name="Lian D.C."/>
            <person name="Zhao X.W."/>
            <person name="Wei L."/>
        </authorList>
    </citation>
    <scope>NUCLEOTIDE SEQUENCE [LARGE SCALE GENOMIC DNA]</scope>
    <source>
        <tissue evidence="17">Nenye</tissue>
    </source>
</reference>
<comment type="catalytic activity">
    <reaction evidence="14">
        <text>L-threonyl-[protein] + ATP = O-phospho-L-threonyl-[protein] + ADP + H(+)</text>
        <dbReference type="Rhea" id="RHEA:46608"/>
        <dbReference type="Rhea" id="RHEA-COMP:11060"/>
        <dbReference type="Rhea" id="RHEA-COMP:11605"/>
        <dbReference type="ChEBI" id="CHEBI:15378"/>
        <dbReference type="ChEBI" id="CHEBI:30013"/>
        <dbReference type="ChEBI" id="CHEBI:30616"/>
        <dbReference type="ChEBI" id="CHEBI:61977"/>
        <dbReference type="ChEBI" id="CHEBI:456216"/>
    </reaction>
</comment>
<comment type="subcellular location">
    <subcellularLocation>
        <location evidence="1">Membrane</location>
        <topology evidence="1">Single-pass type I membrane protein</topology>
    </subcellularLocation>
</comment>
<keyword evidence="5" id="KW-0732">Signal</keyword>
<dbReference type="PROSITE" id="PS01187">
    <property type="entry name" value="EGF_CA"/>
    <property type="match status" value="1"/>
</dbReference>
<evidence type="ECO:0000313" key="17">
    <source>
        <dbReference type="EMBL" id="KAL3502117.1"/>
    </source>
</evidence>
<comment type="caution">
    <text evidence="17">The sequence shown here is derived from an EMBL/GenBank/DDBJ whole genome shotgun (WGS) entry which is preliminary data.</text>
</comment>
<dbReference type="SUPFAM" id="SSF56112">
    <property type="entry name" value="Protein kinase-like (PK-like)"/>
    <property type="match status" value="1"/>
</dbReference>
<dbReference type="InterPro" id="IPR025287">
    <property type="entry name" value="WAK_GUB"/>
</dbReference>
<dbReference type="InterPro" id="IPR001881">
    <property type="entry name" value="EGF-like_Ca-bd_dom"/>
</dbReference>
<evidence type="ECO:0000256" key="7">
    <source>
        <dbReference type="ARBA" id="ARBA00022777"/>
    </source>
</evidence>
<feature type="domain" description="Protein kinase" evidence="16">
    <location>
        <begin position="354"/>
        <end position="637"/>
    </location>
</feature>
<dbReference type="PROSITE" id="PS50011">
    <property type="entry name" value="PROTEIN_KINASE_DOM"/>
    <property type="match status" value="1"/>
</dbReference>
<gene>
    <name evidence="17" type="ORF">ACH5RR_036566</name>
</gene>